<name>A0A427Y6Y3_9TREE</name>
<dbReference type="Proteomes" id="UP000279236">
    <property type="component" value="Unassembled WGS sequence"/>
</dbReference>
<accession>A0A427Y6Y3</accession>
<keyword evidence="4" id="KW-1185">Reference proteome</keyword>
<dbReference type="Pfam" id="PF12350">
    <property type="entry name" value="CTK3_C"/>
    <property type="match status" value="1"/>
</dbReference>
<dbReference type="EMBL" id="RSCE01000002">
    <property type="protein sequence ID" value="RSH86847.1"/>
    <property type="molecule type" value="Genomic_DNA"/>
</dbReference>
<feature type="compositionally biased region" description="Low complexity" evidence="1">
    <location>
        <begin position="226"/>
        <end position="236"/>
    </location>
</feature>
<feature type="compositionally biased region" description="Gly residues" evidence="1">
    <location>
        <begin position="237"/>
        <end position="250"/>
    </location>
</feature>
<dbReference type="PROSITE" id="PS51391">
    <property type="entry name" value="CID"/>
    <property type="match status" value="1"/>
</dbReference>
<gene>
    <name evidence="3" type="ORF">EHS24_005125</name>
</gene>
<dbReference type="PANTHER" id="PTHR28291:SF1">
    <property type="entry name" value="CTD KINASE SUBUNIT GAMMA"/>
    <property type="match status" value="1"/>
</dbReference>
<dbReference type="InterPro" id="IPR024637">
    <property type="entry name" value="Ctk3_C"/>
</dbReference>
<dbReference type="Pfam" id="PF12243">
    <property type="entry name" value="CTK3"/>
    <property type="match status" value="1"/>
</dbReference>
<feature type="compositionally biased region" description="Pro residues" evidence="1">
    <location>
        <begin position="214"/>
        <end position="225"/>
    </location>
</feature>
<feature type="region of interest" description="Disordered" evidence="1">
    <location>
        <begin position="143"/>
        <end position="181"/>
    </location>
</feature>
<dbReference type="InterPro" id="IPR042326">
    <property type="entry name" value="Ctk3"/>
</dbReference>
<dbReference type="STRING" id="105984.A0A427Y6Y3"/>
<dbReference type="InterPro" id="IPR006569">
    <property type="entry name" value="CID_dom"/>
</dbReference>
<dbReference type="RefSeq" id="XP_028479632.1">
    <property type="nucleotide sequence ID" value="XM_028620660.1"/>
</dbReference>
<dbReference type="PANTHER" id="PTHR28291">
    <property type="entry name" value="CTD KINASE SUBUNIT GAMMA"/>
    <property type="match status" value="1"/>
</dbReference>
<comment type="caution">
    <text evidence="3">The sequence shown here is derived from an EMBL/GenBank/DDBJ whole genome shotgun (WGS) entry which is preliminary data.</text>
</comment>
<evidence type="ECO:0000259" key="2">
    <source>
        <dbReference type="PROSITE" id="PS51391"/>
    </source>
</evidence>
<sequence>MSLDPFEARLQFLKLLRTLNASQQSIAKVVSFAVKYGARCAEDLWECVVDEVAKASLNARINILYFLDSLAETSSTLGPPDAPYLALITRDLPSIVDHVVPHRDGLLNLKSARAILDSWRARRVLDPAVVDAVLATLKERHFKTDTSNSSTSGAASSSSSSSSSSKMSKTEVLRRIEEDRERQKRLRERMWILPIPPLHARGAASAAPTLNPSPASPSPFTPASPAPAGAATLVPGAGAGAGAPGSGSGSGRLMPPPPPPAAPVAPLDVEFDQMWETTSDLGEDDTEVMREHARQAAAAAAA</sequence>
<proteinExistence type="predicted"/>
<feature type="region of interest" description="Disordered" evidence="1">
    <location>
        <begin position="203"/>
        <end position="266"/>
    </location>
</feature>
<feature type="compositionally biased region" description="Basic and acidic residues" evidence="1">
    <location>
        <begin position="168"/>
        <end position="181"/>
    </location>
</feature>
<feature type="domain" description="CID" evidence="2">
    <location>
        <begin position="4"/>
        <end position="141"/>
    </location>
</feature>
<dbReference type="GeneID" id="39589668"/>
<dbReference type="InterPro" id="IPR008942">
    <property type="entry name" value="ENTH_VHS"/>
</dbReference>
<protein>
    <recommendedName>
        <fullName evidence="2">CID domain-containing protein</fullName>
    </recommendedName>
</protein>
<dbReference type="GO" id="GO:0070692">
    <property type="term" value="C:CTDK-1 complex"/>
    <property type="evidence" value="ECO:0007669"/>
    <property type="project" value="InterPro"/>
</dbReference>
<evidence type="ECO:0000313" key="4">
    <source>
        <dbReference type="Proteomes" id="UP000279236"/>
    </source>
</evidence>
<dbReference type="SUPFAM" id="SSF48464">
    <property type="entry name" value="ENTH/VHS domain"/>
    <property type="match status" value="1"/>
</dbReference>
<dbReference type="Gene3D" id="1.25.40.90">
    <property type="match status" value="1"/>
</dbReference>
<dbReference type="SMART" id="SM00582">
    <property type="entry name" value="RPR"/>
    <property type="match status" value="1"/>
</dbReference>
<feature type="compositionally biased region" description="Pro residues" evidence="1">
    <location>
        <begin position="254"/>
        <end position="263"/>
    </location>
</feature>
<dbReference type="OrthoDB" id="21266at2759"/>
<organism evidence="3 4">
    <name type="scientific">Apiotrichum porosum</name>
    <dbReference type="NCBI Taxonomy" id="105984"/>
    <lineage>
        <taxon>Eukaryota</taxon>
        <taxon>Fungi</taxon>
        <taxon>Dikarya</taxon>
        <taxon>Basidiomycota</taxon>
        <taxon>Agaricomycotina</taxon>
        <taxon>Tremellomycetes</taxon>
        <taxon>Trichosporonales</taxon>
        <taxon>Trichosporonaceae</taxon>
        <taxon>Apiotrichum</taxon>
    </lineage>
</organism>
<dbReference type="InterPro" id="IPR024638">
    <property type="entry name" value="Ctk3_N"/>
</dbReference>
<dbReference type="GO" id="GO:0032786">
    <property type="term" value="P:positive regulation of DNA-templated transcription, elongation"/>
    <property type="evidence" value="ECO:0007669"/>
    <property type="project" value="InterPro"/>
</dbReference>
<dbReference type="GO" id="GO:0045943">
    <property type="term" value="P:positive regulation of transcription by RNA polymerase I"/>
    <property type="evidence" value="ECO:0007669"/>
    <property type="project" value="TreeGrafter"/>
</dbReference>
<evidence type="ECO:0000313" key="3">
    <source>
        <dbReference type="EMBL" id="RSH86847.1"/>
    </source>
</evidence>
<reference evidence="3 4" key="1">
    <citation type="submission" date="2018-11" db="EMBL/GenBank/DDBJ databases">
        <title>Genome sequence of Apiotrichum porosum DSM 27194.</title>
        <authorList>
            <person name="Aliyu H."/>
            <person name="Gorte O."/>
            <person name="Ochsenreither K."/>
        </authorList>
    </citation>
    <scope>NUCLEOTIDE SEQUENCE [LARGE SCALE GENOMIC DNA]</scope>
    <source>
        <strain evidence="3 4">DSM 27194</strain>
    </source>
</reference>
<dbReference type="AlphaFoldDB" id="A0A427Y6Y3"/>
<evidence type="ECO:0000256" key="1">
    <source>
        <dbReference type="SAM" id="MobiDB-lite"/>
    </source>
</evidence>
<feature type="compositionally biased region" description="Low complexity" evidence="1">
    <location>
        <begin position="146"/>
        <end position="165"/>
    </location>
</feature>